<keyword evidence="1" id="KW-0812">Transmembrane</keyword>
<dbReference type="Proteomes" id="UP000325723">
    <property type="component" value="Unassembled WGS sequence"/>
</dbReference>
<sequence>MWHHPLMFLVFYLLFTLGIGWLWSTAVLYLL</sequence>
<keyword evidence="1" id="KW-1133">Transmembrane helix</keyword>
<accession>A0A8H2NTV2</accession>
<keyword evidence="1" id="KW-0472">Membrane</keyword>
<reference evidence="2 3" key="1">
    <citation type="submission" date="2019-09" db="EMBL/GenBank/DDBJ databases">
        <authorList>
            <person name="Chandra G."/>
            <person name="Truman W A."/>
        </authorList>
    </citation>
    <scope>NUCLEOTIDE SEQUENCE [LARGE SCALE GENOMIC DNA]</scope>
    <source>
        <strain evidence="2">PS900</strain>
    </source>
</reference>
<evidence type="ECO:0000313" key="2">
    <source>
        <dbReference type="EMBL" id="VVP19418.1"/>
    </source>
</evidence>
<comment type="caution">
    <text evidence="2">The sequence shown here is derived from an EMBL/GenBank/DDBJ whole genome shotgun (WGS) entry which is preliminary data.</text>
</comment>
<organism evidence="2 3">
    <name type="scientific">Pseudomonas fluorescens</name>
    <dbReference type="NCBI Taxonomy" id="294"/>
    <lineage>
        <taxon>Bacteria</taxon>
        <taxon>Pseudomonadati</taxon>
        <taxon>Pseudomonadota</taxon>
        <taxon>Gammaproteobacteria</taxon>
        <taxon>Pseudomonadales</taxon>
        <taxon>Pseudomonadaceae</taxon>
        <taxon>Pseudomonas</taxon>
    </lineage>
</organism>
<evidence type="ECO:0000256" key="1">
    <source>
        <dbReference type="SAM" id="Phobius"/>
    </source>
</evidence>
<name>A0A8H2NTV2_PSEFL</name>
<proteinExistence type="predicted"/>
<feature type="transmembrane region" description="Helical" evidence="1">
    <location>
        <begin position="6"/>
        <end position="30"/>
    </location>
</feature>
<evidence type="ECO:0000313" key="3">
    <source>
        <dbReference type="Proteomes" id="UP000325723"/>
    </source>
</evidence>
<protein>
    <submittedName>
        <fullName evidence="2">Uncharacterized protein</fullName>
    </submittedName>
</protein>
<dbReference type="EMBL" id="CABVIE010000011">
    <property type="protein sequence ID" value="VVP19418.1"/>
    <property type="molecule type" value="Genomic_DNA"/>
</dbReference>
<gene>
    <name evidence="2" type="ORF">PS900_03775</name>
</gene>
<dbReference type="AlphaFoldDB" id="A0A8H2NTV2"/>